<dbReference type="EMBL" id="CH474066">
    <property type="protein sequence ID" value="EDL88847.1"/>
    <property type="molecule type" value="Genomic_DNA"/>
</dbReference>
<gene>
    <name evidence="1" type="ORF">rCG_38433</name>
</gene>
<evidence type="ECO:0000313" key="2">
    <source>
        <dbReference type="Proteomes" id="UP000234681"/>
    </source>
</evidence>
<reference evidence="2" key="1">
    <citation type="submission" date="2005-09" db="EMBL/GenBank/DDBJ databases">
        <authorList>
            <person name="Mural R.J."/>
            <person name="Li P.W."/>
            <person name="Adams M.D."/>
            <person name="Amanatides P.G."/>
            <person name="Baden-Tillson H."/>
            <person name="Barnstead M."/>
            <person name="Chin S.H."/>
            <person name="Dew I."/>
            <person name="Evans C.A."/>
            <person name="Ferriera S."/>
            <person name="Flanigan M."/>
            <person name="Fosler C."/>
            <person name="Glodek A."/>
            <person name="Gu Z."/>
            <person name="Holt R.A."/>
            <person name="Jennings D."/>
            <person name="Kraft C.L."/>
            <person name="Lu F."/>
            <person name="Nguyen T."/>
            <person name="Nusskern D.R."/>
            <person name="Pfannkoch C.M."/>
            <person name="Sitter C."/>
            <person name="Sutton G.G."/>
            <person name="Venter J.C."/>
            <person name="Wang Z."/>
            <person name="Woodage T."/>
            <person name="Zheng X.H."/>
            <person name="Zhong F."/>
        </authorList>
    </citation>
    <scope>NUCLEOTIDE SEQUENCE [LARGE SCALE GENOMIC DNA]</scope>
    <source>
        <strain>BN</strain>
        <strain evidence="2">Sprague-Dawley</strain>
    </source>
</reference>
<organism evidence="1 2">
    <name type="scientific">Rattus norvegicus</name>
    <name type="common">Rat</name>
    <dbReference type="NCBI Taxonomy" id="10116"/>
    <lineage>
        <taxon>Eukaryota</taxon>
        <taxon>Metazoa</taxon>
        <taxon>Chordata</taxon>
        <taxon>Craniata</taxon>
        <taxon>Vertebrata</taxon>
        <taxon>Euteleostomi</taxon>
        <taxon>Mammalia</taxon>
        <taxon>Eutheria</taxon>
        <taxon>Euarchontoglires</taxon>
        <taxon>Glires</taxon>
        <taxon>Rodentia</taxon>
        <taxon>Myomorpha</taxon>
        <taxon>Muroidea</taxon>
        <taxon>Muridae</taxon>
        <taxon>Murinae</taxon>
        <taxon>Rattus</taxon>
    </lineage>
</organism>
<protein>
    <submittedName>
        <fullName evidence="1">RCG38433</fullName>
    </submittedName>
</protein>
<name>A6KMD9_RAT</name>
<accession>A6KMD9</accession>
<proteinExistence type="predicted"/>
<dbReference type="Proteomes" id="UP000234681">
    <property type="component" value="Chromosome 3"/>
</dbReference>
<sequence>MNPCGGGVVGVGFHIQTTETGLPSLLSASQLWPLRPGTAAAVCWQGEGHLRCHLPPPVP</sequence>
<evidence type="ECO:0000313" key="1">
    <source>
        <dbReference type="EMBL" id="EDL88847.1"/>
    </source>
</evidence>
<dbReference type="AlphaFoldDB" id="A6KMD9"/>